<dbReference type="PANTHER" id="PTHR24159">
    <property type="match status" value="1"/>
</dbReference>
<gene>
    <name evidence="2" type="ORF">M9Y10_037403</name>
</gene>
<dbReference type="InterPro" id="IPR036770">
    <property type="entry name" value="Ankyrin_rpt-contain_sf"/>
</dbReference>
<dbReference type="Proteomes" id="UP001470230">
    <property type="component" value="Unassembled WGS sequence"/>
</dbReference>
<dbReference type="EMBL" id="JAPFFF010000063">
    <property type="protein sequence ID" value="KAK8836877.1"/>
    <property type="molecule type" value="Genomic_DNA"/>
</dbReference>
<feature type="compositionally biased region" description="Basic and acidic residues" evidence="1">
    <location>
        <begin position="469"/>
        <end position="494"/>
    </location>
</feature>
<protein>
    <recommendedName>
        <fullName evidence="4">DUF3447 domain-containing protein</fullName>
    </recommendedName>
</protein>
<evidence type="ECO:0008006" key="4">
    <source>
        <dbReference type="Google" id="ProtNLM"/>
    </source>
</evidence>
<organism evidence="2 3">
    <name type="scientific">Tritrichomonas musculus</name>
    <dbReference type="NCBI Taxonomy" id="1915356"/>
    <lineage>
        <taxon>Eukaryota</taxon>
        <taxon>Metamonada</taxon>
        <taxon>Parabasalia</taxon>
        <taxon>Tritrichomonadida</taxon>
        <taxon>Tritrichomonadidae</taxon>
        <taxon>Tritrichomonas</taxon>
    </lineage>
</organism>
<evidence type="ECO:0000256" key="1">
    <source>
        <dbReference type="SAM" id="MobiDB-lite"/>
    </source>
</evidence>
<evidence type="ECO:0000313" key="2">
    <source>
        <dbReference type="EMBL" id="KAK8836877.1"/>
    </source>
</evidence>
<sequence length="631" mass="73611">MEECLESYRNHVNYCIELHQMLSELSSSTLSPTIDKIKSSIFYEDISQMKVLLTSIRIFLKIRKSQISNFFQLINSILPKINLFFTKEEIMSLFRRKEIHLYLLKNNFLTINDIATYYGLKNQKLQFFYPELTSLLTVYPTIIEDSKQNQKYREVIEYFTKNDRQKDDPRLKGCNIDSLSVIIQNDDIELFQKTVSHKNIDIQKQKIHISLFESNKCMHDNQLYLIEYAAFHSSIKIFKYLMLNSATFSKDLLKYSFCGGCGEIIHLSEEAIKRSSLNPDLNEILSLTISFHRYELTEYLIENYSIKNSYQNWLISVVSSNYYFFINHTSELKDEVNRLIEIMNNENLSKKDFIFYNRIKKLVLLAATKVDPFFLAISTKILKFDFNNAESDDESQKKICNPLVYAVQNGNLENVKCLLSLDEVDPDYKVVYNTTPFLWACYMGKLEIVKYFVENYWQQNNGIGTNNDDNSHQNENDNSHQNENDNSHQNENDNSHQNLSEHLANQLRESSHKTINIFNLVQQSNENALHLATRSCHLDVVEYLVSLNVFDLAAETSQGETALQCAARLGYKEIFDFLKEASLKDGIEVDASLRVDKQRFLPQLHLKSLNLFINFFEGIKNPNDISICLLI</sequence>
<comment type="caution">
    <text evidence="2">The sequence shown here is derived from an EMBL/GenBank/DDBJ whole genome shotgun (WGS) entry which is preliminary data.</text>
</comment>
<dbReference type="InterPro" id="IPR002110">
    <property type="entry name" value="Ankyrin_rpt"/>
</dbReference>
<reference evidence="2 3" key="1">
    <citation type="submission" date="2024-04" db="EMBL/GenBank/DDBJ databases">
        <title>Tritrichomonas musculus Genome.</title>
        <authorList>
            <person name="Alves-Ferreira E."/>
            <person name="Grigg M."/>
            <person name="Lorenzi H."/>
            <person name="Galac M."/>
        </authorList>
    </citation>
    <scope>NUCLEOTIDE SEQUENCE [LARGE SCALE GENOMIC DNA]</scope>
    <source>
        <strain evidence="2 3">EAF2021</strain>
    </source>
</reference>
<dbReference type="SUPFAM" id="SSF48403">
    <property type="entry name" value="Ankyrin repeat"/>
    <property type="match status" value="1"/>
</dbReference>
<name>A0ABR2GTJ8_9EUKA</name>
<dbReference type="PANTHER" id="PTHR24159:SF5">
    <property type="entry name" value="ANK_REP_REGION DOMAIN-CONTAINING PROTEIN"/>
    <property type="match status" value="1"/>
</dbReference>
<dbReference type="Pfam" id="PF12796">
    <property type="entry name" value="Ank_2"/>
    <property type="match status" value="2"/>
</dbReference>
<dbReference type="Gene3D" id="1.25.40.20">
    <property type="entry name" value="Ankyrin repeat-containing domain"/>
    <property type="match status" value="2"/>
</dbReference>
<feature type="region of interest" description="Disordered" evidence="1">
    <location>
        <begin position="463"/>
        <end position="496"/>
    </location>
</feature>
<keyword evidence="3" id="KW-1185">Reference proteome</keyword>
<evidence type="ECO:0000313" key="3">
    <source>
        <dbReference type="Proteomes" id="UP001470230"/>
    </source>
</evidence>
<proteinExistence type="predicted"/>
<dbReference type="SMART" id="SM00248">
    <property type="entry name" value="ANK"/>
    <property type="match status" value="6"/>
</dbReference>
<accession>A0ABR2GTJ8</accession>